<evidence type="ECO:0000256" key="1">
    <source>
        <dbReference type="SAM" id="MobiDB-lite"/>
    </source>
</evidence>
<feature type="compositionally biased region" description="Low complexity" evidence="1">
    <location>
        <begin position="200"/>
        <end position="212"/>
    </location>
</feature>
<feature type="region of interest" description="Disordered" evidence="1">
    <location>
        <begin position="467"/>
        <end position="573"/>
    </location>
</feature>
<feature type="region of interest" description="Disordered" evidence="1">
    <location>
        <begin position="234"/>
        <end position="254"/>
    </location>
</feature>
<dbReference type="EMBL" id="CAFZ01000060">
    <property type="protein sequence ID" value="CCA69651.1"/>
    <property type="molecule type" value="Genomic_DNA"/>
</dbReference>
<evidence type="ECO:0000313" key="4">
    <source>
        <dbReference type="Proteomes" id="UP000007148"/>
    </source>
</evidence>
<sequence length="667" mass="74117">MAHFSFNSRPAHGSRNRPWSPPVHDTQRAQRRDFEDYFINPSYVHGGPAAGGQHWEEPLAAEHEQTLRRHRANLRAAYVPDYDDLGIHASARRQRREASDISVEALDLADYAQTLRRADIARNDAYPDFHASYARPFSREPWSPIASPSASPPVRTSVPHRTFSPPSLPYPPVASTPVDRPFSALSRDTMMPPPSLVSAGTTSHSSHTGSHSLNHAMRRPFSLPADYPRGPAIFNTQTPPPTARAVGTGRRAQPDTMDIDYGIANADVSSFPPWARKWYKQEEDAAFGAGGKGKGKGKGARSPVEEDIFGPYVHPNESQRDIGLLPWTATHPGDEPPPRGAIPDNVKEERMRMLEREFGDKGSRGWKQAHVEETIIGGIDEKGKLITAGPKKRAATRWLQAIFAVATAVSGIYGALFIKLKTPAPPSGRAAAYILYVLSILTPILLFFFFVISPFCLHRNKGEPNDTMTTPNGMMVLPVNHGQTGKKKKKKGGKGEPDPGNVQVNLIVDPNMFGTGTGRSQRMPGRYDDDDYDEDSEDDSTVPSSRRRDRRRRRRDRDEWDSGDDRPVPPPRRSIFAGLAMERAWRRERAELKKRVALDIVLTILWTGCFVMILLGQRCPPGTLDGWCDAYNIATTGASFLIVLFGTSAFFDIKDLHQSKVSPRTRT</sequence>
<accession>G4TEA8</accession>
<dbReference type="InParanoid" id="G4TEA8"/>
<keyword evidence="2" id="KW-0472">Membrane</keyword>
<comment type="caution">
    <text evidence="3">The sequence shown here is derived from an EMBL/GenBank/DDBJ whole genome shotgun (WGS) entry which is preliminary data.</text>
</comment>
<dbReference type="STRING" id="1109443.G4TEA8"/>
<feature type="region of interest" description="Disordered" evidence="1">
    <location>
        <begin position="1"/>
        <end position="27"/>
    </location>
</feature>
<gene>
    <name evidence="3" type="ORF">PIIN_03590</name>
</gene>
<feature type="compositionally biased region" description="Basic residues" evidence="1">
    <location>
        <begin position="545"/>
        <end position="555"/>
    </location>
</feature>
<evidence type="ECO:0000256" key="2">
    <source>
        <dbReference type="SAM" id="Phobius"/>
    </source>
</evidence>
<evidence type="ECO:0000313" key="3">
    <source>
        <dbReference type="EMBL" id="CCA69651.1"/>
    </source>
</evidence>
<keyword evidence="4" id="KW-1185">Reference proteome</keyword>
<reference evidence="3 4" key="1">
    <citation type="journal article" date="2011" name="PLoS Pathog.">
        <title>Endophytic Life Strategies Decoded by Genome and Transcriptome Analyses of the Mutualistic Root Symbiont Piriformospora indica.</title>
        <authorList>
            <person name="Zuccaro A."/>
            <person name="Lahrmann U."/>
            <person name="Guldener U."/>
            <person name="Langen G."/>
            <person name="Pfiffi S."/>
            <person name="Biedenkopf D."/>
            <person name="Wong P."/>
            <person name="Samans B."/>
            <person name="Grimm C."/>
            <person name="Basiewicz M."/>
            <person name="Murat C."/>
            <person name="Martin F."/>
            <person name="Kogel K.H."/>
        </authorList>
    </citation>
    <scope>NUCLEOTIDE SEQUENCE [LARGE SCALE GENOMIC DNA]</scope>
    <source>
        <strain evidence="3 4">DSM 11827</strain>
    </source>
</reference>
<dbReference type="AlphaFoldDB" id="G4TEA8"/>
<feature type="transmembrane region" description="Helical" evidence="2">
    <location>
        <begin position="596"/>
        <end position="615"/>
    </location>
</feature>
<keyword evidence="2" id="KW-1133">Transmembrane helix</keyword>
<feature type="transmembrane region" description="Helical" evidence="2">
    <location>
        <begin position="398"/>
        <end position="418"/>
    </location>
</feature>
<feature type="region of interest" description="Disordered" evidence="1">
    <location>
        <begin position="140"/>
        <end position="213"/>
    </location>
</feature>
<organism evidence="3 4">
    <name type="scientific">Serendipita indica (strain DSM 11827)</name>
    <name type="common">Root endophyte fungus</name>
    <name type="synonym">Piriformospora indica</name>
    <dbReference type="NCBI Taxonomy" id="1109443"/>
    <lineage>
        <taxon>Eukaryota</taxon>
        <taxon>Fungi</taxon>
        <taxon>Dikarya</taxon>
        <taxon>Basidiomycota</taxon>
        <taxon>Agaricomycotina</taxon>
        <taxon>Agaricomycetes</taxon>
        <taxon>Sebacinales</taxon>
        <taxon>Serendipitaceae</taxon>
        <taxon>Serendipita</taxon>
    </lineage>
</organism>
<proteinExistence type="predicted"/>
<dbReference type="eggNOG" id="ENOG502S2RF">
    <property type="taxonomic scope" value="Eukaryota"/>
</dbReference>
<keyword evidence="2" id="KW-0812">Transmembrane</keyword>
<name>G4TEA8_SERID</name>
<dbReference type="OrthoDB" id="3253553at2759"/>
<feature type="compositionally biased region" description="Low complexity" evidence="1">
    <location>
        <begin position="143"/>
        <end position="153"/>
    </location>
</feature>
<feature type="compositionally biased region" description="Acidic residues" evidence="1">
    <location>
        <begin position="528"/>
        <end position="540"/>
    </location>
</feature>
<protein>
    <submittedName>
        <fullName evidence="3">Uncharacterized protein</fullName>
    </submittedName>
</protein>
<feature type="transmembrane region" description="Helical" evidence="2">
    <location>
        <begin position="430"/>
        <end position="452"/>
    </location>
</feature>
<feature type="compositionally biased region" description="Basic and acidic residues" evidence="1">
    <location>
        <begin position="556"/>
        <end position="567"/>
    </location>
</feature>
<dbReference type="HOGENOM" id="CLU_033747_0_0_1"/>
<feature type="region of interest" description="Disordered" evidence="1">
    <location>
        <begin position="287"/>
        <end position="317"/>
    </location>
</feature>
<dbReference type="Proteomes" id="UP000007148">
    <property type="component" value="Unassembled WGS sequence"/>
</dbReference>
<feature type="transmembrane region" description="Helical" evidence="2">
    <location>
        <begin position="630"/>
        <end position="651"/>
    </location>
</feature>